<evidence type="ECO:0008006" key="7">
    <source>
        <dbReference type="Google" id="ProtNLM"/>
    </source>
</evidence>
<dbReference type="InterPro" id="IPR002048">
    <property type="entry name" value="EF_hand_dom"/>
</dbReference>
<evidence type="ECO:0000313" key="6">
    <source>
        <dbReference type="Proteomes" id="UP001515480"/>
    </source>
</evidence>
<dbReference type="PRINTS" id="PR01301">
    <property type="entry name" value="RGSPROTEIN"/>
</dbReference>
<evidence type="ECO:0000259" key="4">
    <source>
        <dbReference type="PROSITE" id="PS50222"/>
    </source>
</evidence>
<keyword evidence="6" id="KW-1185">Reference proteome</keyword>
<dbReference type="Proteomes" id="UP001515480">
    <property type="component" value="Unassembled WGS sequence"/>
</dbReference>
<feature type="domain" description="EF-hand" evidence="4">
    <location>
        <begin position="277"/>
        <end position="312"/>
    </location>
</feature>
<dbReference type="EMBL" id="JBGBPQ010000020">
    <property type="protein sequence ID" value="KAL1504066.1"/>
    <property type="molecule type" value="Genomic_DNA"/>
</dbReference>
<dbReference type="GO" id="GO:0005509">
    <property type="term" value="F:calcium ion binding"/>
    <property type="evidence" value="ECO:0007669"/>
    <property type="project" value="InterPro"/>
</dbReference>
<gene>
    <name evidence="5" type="ORF">AB1Y20_010476</name>
</gene>
<dbReference type="InterPro" id="IPR018247">
    <property type="entry name" value="EF_Hand_1_Ca_BS"/>
</dbReference>
<proteinExistence type="predicted"/>
<dbReference type="PROSITE" id="PS50222">
    <property type="entry name" value="EF_HAND_2"/>
    <property type="match status" value="3"/>
</dbReference>
<feature type="domain" description="RGS" evidence="3">
    <location>
        <begin position="160"/>
        <end position="281"/>
    </location>
</feature>
<feature type="domain" description="EF-hand" evidence="4">
    <location>
        <begin position="124"/>
        <end position="159"/>
    </location>
</feature>
<dbReference type="Gene3D" id="1.10.167.10">
    <property type="entry name" value="Regulator of G-protein Signalling 4, domain 2"/>
    <property type="match status" value="1"/>
</dbReference>
<evidence type="ECO:0000256" key="2">
    <source>
        <dbReference type="SAM" id="MobiDB-lite"/>
    </source>
</evidence>
<feature type="region of interest" description="Disordered" evidence="2">
    <location>
        <begin position="1"/>
        <end position="41"/>
    </location>
</feature>
<dbReference type="PROSITE" id="PS00018">
    <property type="entry name" value="EF_HAND_1"/>
    <property type="match status" value="1"/>
</dbReference>
<feature type="domain" description="EF-hand" evidence="4">
    <location>
        <begin position="86"/>
        <end position="121"/>
    </location>
</feature>
<dbReference type="AlphaFoldDB" id="A0AB34INS2"/>
<dbReference type="Pfam" id="PF13202">
    <property type="entry name" value="EF-hand_5"/>
    <property type="match status" value="1"/>
</dbReference>
<dbReference type="SUPFAM" id="SSF48097">
    <property type="entry name" value="Regulator of G-protein signaling, RGS"/>
    <property type="match status" value="1"/>
</dbReference>
<dbReference type="Gene3D" id="1.10.238.10">
    <property type="entry name" value="EF-hand"/>
    <property type="match status" value="1"/>
</dbReference>
<dbReference type="SMART" id="SM00315">
    <property type="entry name" value="RGS"/>
    <property type="match status" value="1"/>
</dbReference>
<dbReference type="CDD" id="cd00051">
    <property type="entry name" value="EFh"/>
    <property type="match status" value="1"/>
</dbReference>
<evidence type="ECO:0000259" key="3">
    <source>
        <dbReference type="PROSITE" id="PS50132"/>
    </source>
</evidence>
<reference evidence="5 6" key="1">
    <citation type="journal article" date="2024" name="Science">
        <title>Giant polyketide synthase enzymes in the biosynthesis of giant marine polyether toxins.</title>
        <authorList>
            <person name="Fallon T.R."/>
            <person name="Shende V.V."/>
            <person name="Wierzbicki I.H."/>
            <person name="Pendleton A.L."/>
            <person name="Watervoot N.F."/>
            <person name="Auber R.P."/>
            <person name="Gonzalez D.J."/>
            <person name="Wisecaver J.H."/>
            <person name="Moore B.S."/>
        </authorList>
    </citation>
    <scope>NUCLEOTIDE SEQUENCE [LARGE SCALE GENOMIC DNA]</scope>
    <source>
        <strain evidence="5 6">12B1</strain>
    </source>
</reference>
<dbReference type="PROSITE" id="PS50132">
    <property type="entry name" value="RGS"/>
    <property type="match status" value="1"/>
</dbReference>
<dbReference type="InterPro" id="IPR044926">
    <property type="entry name" value="RGS_subdomain_2"/>
</dbReference>
<protein>
    <recommendedName>
        <fullName evidence="7">Calmodulin</fullName>
    </recommendedName>
</protein>
<dbReference type="PANTHER" id="PTHR10845:SF192">
    <property type="entry name" value="DOUBLE HIT, ISOFORM B"/>
    <property type="match status" value="1"/>
</dbReference>
<dbReference type="InterPro" id="IPR011992">
    <property type="entry name" value="EF-hand-dom_pair"/>
</dbReference>
<dbReference type="InterPro" id="IPR016137">
    <property type="entry name" value="RGS"/>
</dbReference>
<accession>A0AB34INS2</accession>
<sequence>MGCGASTKKPAAAEARQGSAPEKERPDSKQPLMSPKRLSVASKGEAIKKYVEHKNKRRTVADMDDEASKGVKMVDLEGLQQMWPEMEAESVKFLFNLFDKDGHGRIDTQEFVMAVALLTEDCKTTMQQLDACFHMFDTEKTGHLSRDEFEAMINASVTLSLHTVLSTEEGLHVIEEQLQKEYSEENINFWKQARAYVKASAEDRPALAKAIVDTFIADSAEFQINIPHGMRKGTLEAFRKAKESGEYPDNMFKDSEEEIFTLMDRDTWARVKADPKMTKSMASNYFTAADTNKDGIVSYEEYTTWALHTPQVLSFFGKLQQSVTHLMKDKV</sequence>
<keyword evidence="1" id="KW-0106">Calcium</keyword>
<dbReference type="InterPro" id="IPR036305">
    <property type="entry name" value="RGS_sf"/>
</dbReference>
<evidence type="ECO:0000256" key="1">
    <source>
        <dbReference type="ARBA" id="ARBA00022837"/>
    </source>
</evidence>
<organism evidence="5 6">
    <name type="scientific">Prymnesium parvum</name>
    <name type="common">Toxic golden alga</name>
    <dbReference type="NCBI Taxonomy" id="97485"/>
    <lineage>
        <taxon>Eukaryota</taxon>
        <taxon>Haptista</taxon>
        <taxon>Haptophyta</taxon>
        <taxon>Prymnesiophyceae</taxon>
        <taxon>Prymnesiales</taxon>
        <taxon>Prymnesiaceae</taxon>
        <taxon>Prymnesium</taxon>
    </lineage>
</organism>
<comment type="caution">
    <text evidence="5">The sequence shown here is derived from an EMBL/GenBank/DDBJ whole genome shotgun (WGS) entry which is preliminary data.</text>
</comment>
<name>A0AB34INS2_PRYPA</name>
<dbReference type="Pfam" id="PF00615">
    <property type="entry name" value="RGS"/>
    <property type="match status" value="1"/>
</dbReference>
<dbReference type="PANTHER" id="PTHR10845">
    <property type="entry name" value="REGULATOR OF G PROTEIN SIGNALING"/>
    <property type="match status" value="1"/>
</dbReference>
<dbReference type="Pfam" id="PF13499">
    <property type="entry name" value="EF-hand_7"/>
    <property type="match status" value="1"/>
</dbReference>
<dbReference type="SUPFAM" id="SSF47473">
    <property type="entry name" value="EF-hand"/>
    <property type="match status" value="1"/>
</dbReference>
<evidence type="ECO:0000313" key="5">
    <source>
        <dbReference type="EMBL" id="KAL1504066.1"/>
    </source>
</evidence>
<dbReference type="SMART" id="SM00054">
    <property type="entry name" value="EFh"/>
    <property type="match status" value="3"/>
</dbReference>